<name>A0A0E1RUW5_COCIM</name>
<dbReference type="RefSeq" id="XP_001240185.2">
    <property type="nucleotide sequence ID" value="XM_001240184.2"/>
</dbReference>
<dbReference type="InParanoid" id="A0A0E1RUW5"/>
<dbReference type="Proteomes" id="UP000001261">
    <property type="component" value="Unassembled WGS sequence"/>
</dbReference>
<organism evidence="1 2">
    <name type="scientific">Coccidioides immitis (strain RS)</name>
    <name type="common">Valley fever fungus</name>
    <dbReference type="NCBI Taxonomy" id="246410"/>
    <lineage>
        <taxon>Eukaryota</taxon>
        <taxon>Fungi</taxon>
        <taxon>Dikarya</taxon>
        <taxon>Ascomycota</taxon>
        <taxon>Pezizomycotina</taxon>
        <taxon>Eurotiomycetes</taxon>
        <taxon>Eurotiomycetidae</taxon>
        <taxon>Onygenales</taxon>
        <taxon>Onygenaceae</taxon>
        <taxon>Coccidioides</taxon>
    </lineage>
</organism>
<evidence type="ECO:0000313" key="2">
    <source>
        <dbReference type="Proteomes" id="UP000001261"/>
    </source>
</evidence>
<dbReference type="AlphaFoldDB" id="A0A0E1RUW5"/>
<dbReference type="GeneID" id="4558377"/>
<reference evidence="2" key="2">
    <citation type="journal article" date="2010" name="Genome Res.">
        <title>Population genomic sequencing of Coccidioides fungi reveals recent hybridization and transposon control.</title>
        <authorList>
            <person name="Neafsey D.E."/>
            <person name="Barker B.M."/>
            <person name="Sharpton T.J."/>
            <person name="Stajich J.E."/>
            <person name="Park D.J."/>
            <person name="Whiston E."/>
            <person name="Hung C.-Y."/>
            <person name="McMahan C."/>
            <person name="White J."/>
            <person name="Sykes S."/>
            <person name="Heiman D."/>
            <person name="Young S."/>
            <person name="Zeng Q."/>
            <person name="Abouelleil A."/>
            <person name="Aftuck L."/>
            <person name="Bessette D."/>
            <person name="Brown A."/>
            <person name="FitzGerald M."/>
            <person name="Lui A."/>
            <person name="Macdonald J.P."/>
            <person name="Priest M."/>
            <person name="Orbach M.J."/>
            <person name="Galgiani J.N."/>
            <person name="Kirkland T.N."/>
            <person name="Cole G.T."/>
            <person name="Birren B.W."/>
            <person name="Henn M.R."/>
            <person name="Taylor J.W."/>
            <person name="Rounsley S.D."/>
        </authorList>
    </citation>
    <scope>GENOME REANNOTATION</scope>
    <source>
        <strain evidence="2">RS</strain>
    </source>
</reference>
<evidence type="ECO:0000313" key="1">
    <source>
        <dbReference type="EMBL" id="EAS28602.2"/>
    </source>
</evidence>
<sequence>MLHGKHFLSPESYLPRTKDGDADRKIWKSIRFLVCATVKSCGKSFDRQYSRNEKHTSQLSTLMFNGHMEWISDH</sequence>
<keyword evidence="2" id="KW-1185">Reference proteome</keyword>
<dbReference type="KEGG" id="cim:CIMG_09806"/>
<accession>A0A0E1RUW5</accession>
<dbReference type="EMBL" id="GG704912">
    <property type="protein sequence ID" value="EAS28602.2"/>
    <property type="molecule type" value="Genomic_DNA"/>
</dbReference>
<proteinExistence type="predicted"/>
<reference evidence="2" key="1">
    <citation type="journal article" date="2009" name="Genome Res.">
        <title>Comparative genomic analyses of the human fungal pathogens Coccidioides and their relatives.</title>
        <authorList>
            <person name="Sharpton T.J."/>
            <person name="Stajich J.E."/>
            <person name="Rounsley S.D."/>
            <person name="Gardner M.J."/>
            <person name="Wortman J.R."/>
            <person name="Jordar V.S."/>
            <person name="Maiti R."/>
            <person name="Kodira C.D."/>
            <person name="Neafsey D.E."/>
            <person name="Zeng Q."/>
            <person name="Hung C.-Y."/>
            <person name="McMahan C."/>
            <person name="Muszewska A."/>
            <person name="Grynberg M."/>
            <person name="Mandel M.A."/>
            <person name="Kellner E.M."/>
            <person name="Barker B.M."/>
            <person name="Galgiani J.N."/>
            <person name="Orbach M.J."/>
            <person name="Kirkland T.N."/>
            <person name="Cole G.T."/>
            <person name="Henn M.R."/>
            <person name="Birren B.W."/>
            <person name="Taylor J.W."/>
        </authorList>
    </citation>
    <scope>NUCLEOTIDE SEQUENCE [LARGE SCALE GENOMIC DNA]</scope>
    <source>
        <strain evidence="2">RS</strain>
    </source>
</reference>
<dbReference type="VEuPathDB" id="FungiDB:CIMG_09806"/>
<gene>
    <name evidence="1" type="ORF">CIMG_09806</name>
</gene>
<protein>
    <submittedName>
        <fullName evidence="1">Uncharacterized protein</fullName>
    </submittedName>
</protein>